<dbReference type="GO" id="GO:0008107">
    <property type="term" value="F:galactoside 2-alpha-L-fucosyltransferase activity"/>
    <property type="evidence" value="ECO:0007669"/>
    <property type="project" value="InterPro"/>
</dbReference>
<comment type="function">
    <text evidence="6">May be involved in cell wall biosynthesis.</text>
</comment>
<reference evidence="7" key="1">
    <citation type="submission" date="2017-07" db="EMBL/GenBank/DDBJ databases">
        <title>Taro Niue Genome Assembly and Annotation.</title>
        <authorList>
            <person name="Atibalentja N."/>
            <person name="Keating K."/>
            <person name="Fields C.J."/>
        </authorList>
    </citation>
    <scope>NUCLEOTIDE SEQUENCE</scope>
    <source>
        <strain evidence="7">Niue_2</strain>
        <tissue evidence="7">Leaf</tissue>
    </source>
</reference>
<comment type="similarity">
    <text evidence="1 6">Belongs to the glycosyltransferase 37 family.</text>
</comment>
<comment type="subcellular location">
    <subcellularLocation>
        <location evidence="6">Golgi apparatus</location>
        <location evidence="6">Golgi stack membrane</location>
        <topology evidence="6">Single-pass type II membrane protein</topology>
    </subcellularLocation>
</comment>
<keyword evidence="2 6" id="KW-0328">Glycosyltransferase</keyword>
<dbReference type="GO" id="GO:0071555">
    <property type="term" value="P:cell wall organization"/>
    <property type="evidence" value="ECO:0007669"/>
    <property type="project" value="UniProtKB-UniRule"/>
</dbReference>
<keyword evidence="5 6" id="KW-0961">Cell wall biogenesis/degradation</keyword>
<dbReference type="AlphaFoldDB" id="A0A843W794"/>
<dbReference type="InterPro" id="IPR004938">
    <property type="entry name" value="XG_FTase"/>
</dbReference>
<dbReference type="Proteomes" id="UP000652761">
    <property type="component" value="Unassembled WGS sequence"/>
</dbReference>
<keyword evidence="8" id="KW-1185">Reference proteome</keyword>
<dbReference type="EC" id="2.4.1.-" evidence="6"/>
<dbReference type="OrthoDB" id="1734695at2759"/>
<keyword evidence="6" id="KW-0333">Golgi apparatus</keyword>
<dbReference type="Pfam" id="PF03254">
    <property type="entry name" value="XG_FTase"/>
    <property type="match status" value="1"/>
</dbReference>
<organism evidence="7 8">
    <name type="scientific">Colocasia esculenta</name>
    <name type="common">Wild taro</name>
    <name type="synonym">Arum esculentum</name>
    <dbReference type="NCBI Taxonomy" id="4460"/>
    <lineage>
        <taxon>Eukaryota</taxon>
        <taxon>Viridiplantae</taxon>
        <taxon>Streptophyta</taxon>
        <taxon>Embryophyta</taxon>
        <taxon>Tracheophyta</taxon>
        <taxon>Spermatophyta</taxon>
        <taxon>Magnoliopsida</taxon>
        <taxon>Liliopsida</taxon>
        <taxon>Araceae</taxon>
        <taxon>Aroideae</taxon>
        <taxon>Colocasieae</taxon>
        <taxon>Colocasia</taxon>
    </lineage>
</organism>
<gene>
    <name evidence="7" type="ORF">Taro_036603</name>
</gene>
<evidence type="ECO:0000256" key="6">
    <source>
        <dbReference type="RuleBase" id="RU367004"/>
    </source>
</evidence>
<sequence length="56" mass="6471">HSFSLPPASLFLYALLTDKVLIDPDKDMPSLFYEPFLDTTWLLLPGFPISNFESFY</sequence>
<evidence type="ECO:0000256" key="5">
    <source>
        <dbReference type="ARBA" id="ARBA00023316"/>
    </source>
</evidence>
<accession>A0A843W794</accession>
<feature type="non-terminal residue" evidence="7">
    <location>
        <position position="1"/>
    </location>
</feature>
<evidence type="ECO:0000313" key="7">
    <source>
        <dbReference type="EMBL" id="MQM03816.1"/>
    </source>
</evidence>
<evidence type="ECO:0000313" key="8">
    <source>
        <dbReference type="Proteomes" id="UP000652761"/>
    </source>
</evidence>
<evidence type="ECO:0000256" key="3">
    <source>
        <dbReference type="ARBA" id="ARBA00022679"/>
    </source>
</evidence>
<keyword evidence="4" id="KW-0325">Glycoprotein</keyword>
<evidence type="ECO:0000256" key="4">
    <source>
        <dbReference type="ARBA" id="ARBA00023180"/>
    </source>
</evidence>
<dbReference type="GO" id="GO:0042546">
    <property type="term" value="P:cell wall biogenesis"/>
    <property type="evidence" value="ECO:0007669"/>
    <property type="project" value="InterPro"/>
</dbReference>
<proteinExistence type="inferred from homology"/>
<evidence type="ECO:0000256" key="1">
    <source>
        <dbReference type="ARBA" id="ARBA00010481"/>
    </source>
</evidence>
<comment type="caution">
    <text evidence="7">The sequence shown here is derived from an EMBL/GenBank/DDBJ whole genome shotgun (WGS) entry which is preliminary data.</text>
</comment>
<keyword evidence="3 6" id="KW-0808">Transferase</keyword>
<evidence type="ECO:0000256" key="2">
    <source>
        <dbReference type="ARBA" id="ARBA00022676"/>
    </source>
</evidence>
<name>A0A843W794_COLES</name>
<dbReference type="GO" id="GO:0032580">
    <property type="term" value="C:Golgi cisterna membrane"/>
    <property type="evidence" value="ECO:0007669"/>
    <property type="project" value="UniProtKB-SubCell"/>
</dbReference>
<dbReference type="EMBL" id="NMUH01003101">
    <property type="protein sequence ID" value="MQM03816.1"/>
    <property type="molecule type" value="Genomic_DNA"/>
</dbReference>
<protein>
    <recommendedName>
        <fullName evidence="6">Fucosyltransferase</fullName>
        <ecNumber evidence="6">2.4.1.-</ecNumber>
    </recommendedName>
</protein>